<dbReference type="Proteomes" id="UP000245626">
    <property type="component" value="Unassembled WGS sequence"/>
</dbReference>
<sequence>MNDLGPLRKCTRKGQETAVNVEIFLLYQRIASALANRLEAVFLACIHRKETWIFGRLAQAKRTTLCSLLSLCFFLPILPPDPPCGGKILPILWEGNDGVVP</sequence>
<organism evidence="1 2">
    <name type="scientific">Violaceomyces palustris</name>
    <dbReference type="NCBI Taxonomy" id="1673888"/>
    <lineage>
        <taxon>Eukaryota</taxon>
        <taxon>Fungi</taxon>
        <taxon>Dikarya</taxon>
        <taxon>Basidiomycota</taxon>
        <taxon>Ustilaginomycotina</taxon>
        <taxon>Ustilaginomycetes</taxon>
        <taxon>Violaceomycetales</taxon>
        <taxon>Violaceomycetaceae</taxon>
        <taxon>Violaceomyces</taxon>
    </lineage>
</organism>
<protein>
    <submittedName>
        <fullName evidence="1">Uncharacterized protein</fullName>
    </submittedName>
</protein>
<dbReference type="EMBL" id="KZ819848">
    <property type="protein sequence ID" value="PWN51381.1"/>
    <property type="molecule type" value="Genomic_DNA"/>
</dbReference>
<evidence type="ECO:0000313" key="2">
    <source>
        <dbReference type="Proteomes" id="UP000245626"/>
    </source>
</evidence>
<evidence type="ECO:0000313" key="1">
    <source>
        <dbReference type="EMBL" id="PWN51381.1"/>
    </source>
</evidence>
<name>A0ACD0P026_9BASI</name>
<gene>
    <name evidence="1" type="ORF">IE53DRAFT_52590</name>
</gene>
<reference evidence="1 2" key="1">
    <citation type="journal article" date="2018" name="Mol. Biol. Evol.">
        <title>Broad Genomic Sampling Reveals a Smut Pathogenic Ancestry of the Fungal Clade Ustilaginomycotina.</title>
        <authorList>
            <person name="Kijpornyongpan T."/>
            <person name="Mondo S.J."/>
            <person name="Barry K."/>
            <person name="Sandor L."/>
            <person name="Lee J."/>
            <person name="Lipzen A."/>
            <person name="Pangilinan J."/>
            <person name="LaButti K."/>
            <person name="Hainaut M."/>
            <person name="Henrissat B."/>
            <person name="Grigoriev I.V."/>
            <person name="Spatafora J.W."/>
            <person name="Aime M.C."/>
        </authorList>
    </citation>
    <scope>NUCLEOTIDE SEQUENCE [LARGE SCALE GENOMIC DNA]</scope>
    <source>
        <strain evidence="1 2">SA 807</strain>
    </source>
</reference>
<proteinExistence type="predicted"/>
<keyword evidence="2" id="KW-1185">Reference proteome</keyword>
<accession>A0ACD0P026</accession>